<protein>
    <submittedName>
        <fullName evidence="2">Uncharacterized protein</fullName>
    </submittedName>
</protein>
<evidence type="ECO:0000256" key="1">
    <source>
        <dbReference type="SAM" id="MobiDB-lite"/>
    </source>
</evidence>
<gene>
    <name evidence="2" type="ORF">Nans01_04260</name>
</gene>
<organism evidence="2 3">
    <name type="scientific">Nocardiopsis ansamitocini</name>
    <dbReference type="NCBI Taxonomy" id="1670832"/>
    <lineage>
        <taxon>Bacteria</taxon>
        <taxon>Bacillati</taxon>
        <taxon>Actinomycetota</taxon>
        <taxon>Actinomycetes</taxon>
        <taxon>Streptosporangiales</taxon>
        <taxon>Nocardiopsidaceae</taxon>
        <taxon>Nocardiopsis</taxon>
    </lineage>
</organism>
<sequence>MAQPTPDSGNSSDIIDDALRLVDALQRKLIIAGVRKGVSSIASPPPHKGDVWEEAVKEEPATPPPLLDQVVGIARTTLPEVGRHLGQAGTLMFGAFGRTLSAVERSFQENAARRSDEETPDNVTPLKPRD</sequence>
<dbReference type="RefSeq" id="WP_285756937.1">
    <property type="nucleotide sequence ID" value="NZ_BSQG01000001.1"/>
</dbReference>
<proteinExistence type="predicted"/>
<dbReference type="AlphaFoldDB" id="A0A9W6P2K0"/>
<accession>A0A9W6P2K0</accession>
<name>A0A9W6P2K0_9ACTN</name>
<dbReference type="EMBL" id="BSQG01000001">
    <property type="protein sequence ID" value="GLU46075.1"/>
    <property type="molecule type" value="Genomic_DNA"/>
</dbReference>
<comment type="caution">
    <text evidence="2">The sequence shown here is derived from an EMBL/GenBank/DDBJ whole genome shotgun (WGS) entry which is preliminary data.</text>
</comment>
<dbReference type="Proteomes" id="UP001165092">
    <property type="component" value="Unassembled WGS sequence"/>
</dbReference>
<reference evidence="2" key="1">
    <citation type="submission" date="2023-02" db="EMBL/GenBank/DDBJ databases">
        <title>Nocardiopsis ansamitocini NBRC 112285.</title>
        <authorList>
            <person name="Ichikawa N."/>
            <person name="Sato H."/>
            <person name="Tonouchi N."/>
        </authorList>
    </citation>
    <scope>NUCLEOTIDE SEQUENCE</scope>
    <source>
        <strain evidence="2">NBRC 112285</strain>
    </source>
</reference>
<keyword evidence="3" id="KW-1185">Reference proteome</keyword>
<evidence type="ECO:0000313" key="3">
    <source>
        <dbReference type="Proteomes" id="UP001165092"/>
    </source>
</evidence>
<feature type="region of interest" description="Disordered" evidence="1">
    <location>
        <begin position="107"/>
        <end position="130"/>
    </location>
</feature>
<evidence type="ECO:0000313" key="2">
    <source>
        <dbReference type="EMBL" id="GLU46075.1"/>
    </source>
</evidence>